<evidence type="ECO:0000256" key="1">
    <source>
        <dbReference type="SAM" id="SignalP"/>
    </source>
</evidence>
<protein>
    <submittedName>
        <fullName evidence="2">Uncharacterized protein</fullName>
    </submittedName>
</protein>
<evidence type="ECO:0000313" key="2">
    <source>
        <dbReference type="EMBL" id="MBB5206859.1"/>
    </source>
</evidence>
<feature type="chain" id="PRO_5031268433" evidence="1">
    <location>
        <begin position="23"/>
        <end position="383"/>
    </location>
</feature>
<keyword evidence="1" id="KW-0732">Signal</keyword>
<reference evidence="2 3" key="1">
    <citation type="submission" date="2020-08" db="EMBL/GenBank/DDBJ databases">
        <title>Genomic Encyclopedia of Type Strains, Phase IV (KMG-IV): sequencing the most valuable type-strain genomes for metagenomic binning, comparative biology and taxonomic classification.</title>
        <authorList>
            <person name="Goeker M."/>
        </authorList>
    </citation>
    <scope>NUCLEOTIDE SEQUENCE [LARGE SCALE GENOMIC DNA]</scope>
    <source>
        <strain evidence="2 3">DSM 24163</strain>
    </source>
</reference>
<organism evidence="2 3">
    <name type="scientific">Chiayiivirga flava</name>
    <dbReference type="NCBI Taxonomy" id="659595"/>
    <lineage>
        <taxon>Bacteria</taxon>
        <taxon>Pseudomonadati</taxon>
        <taxon>Pseudomonadota</taxon>
        <taxon>Gammaproteobacteria</taxon>
        <taxon>Lysobacterales</taxon>
        <taxon>Lysobacteraceae</taxon>
        <taxon>Chiayiivirga</taxon>
    </lineage>
</organism>
<gene>
    <name evidence="2" type="ORF">HNQ52_000375</name>
</gene>
<comment type="caution">
    <text evidence="2">The sequence shown here is derived from an EMBL/GenBank/DDBJ whole genome shotgun (WGS) entry which is preliminary data.</text>
</comment>
<proteinExistence type="predicted"/>
<keyword evidence="3" id="KW-1185">Reference proteome</keyword>
<dbReference type="AlphaFoldDB" id="A0A7W8FZ64"/>
<dbReference type="EMBL" id="JACHHP010000001">
    <property type="protein sequence ID" value="MBB5206859.1"/>
    <property type="molecule type" value="Genomic_DNA"/>
</dbReference>
<dbReference type="Proteomes" id="UP000521199">
    <property type="component" value="Unassembled WGS sequence"/>
</dbReference>
<feature type="signal peptide" evidence="1">
    <location>
        <begin position="1"/>
        <end position="22"/>
    </location>
</feature>
<name>A0A7W8FZ64_9GAMM</name>
<accession>A0A7W8FZ64</accession>
<dbReference type="RefSeq" id="WP_183959226.1">
    <property type="nucleotide sequence ID" value="NZ_JACHHP010000001.1"/>
</dbReference>
<evidence type="ECO:0000313" key="3">
    <source>
        <dbReference type="Proteomes" id="UP000521199"/>
    </source>
</evidence>
<sequence>MNLKNLFVALACFLLGPIDAFAYQIAPMGSSFEARLTNETDSNLAKIAGRVGVLLKSPVHEEITQLGSGCPVEPAELAKDRLCGDVDAPFAGTFIIYGVRWNDLPPFRLSEREGRCSAFGKACRTSETVRFSTQPACWYCLFKDAEKTAASRRIAGCRATDGALRGNLMTRSHFGDLQFLHGMASEEGMSAGVTQRKVEEWLQFAWMVASREIPPERRLKEIDIPTIQEHFSCTEWTVADLYILGRQDRKSGLLDKIHDIAFGSVLHTVQDSFAAGHASREDAGVRPMCGETGFRAPPAIREFHVYGSQDGALHDAKDSRNALVDGRATDDWPGAVEATRNLFALYEDRRTWGEAREYVRCLLRLTPDATRSSPGSSFRKGPL</sequence>